<sequence>MNIHNGDALMNDDEHPTRSSSSQSHICQRKFYCFFTNGGDFLFSLKQVSRYSRCRTMRGATASLNQHSLINTSANEALQPNSATLYRSEIVLLFALNHATTSQTSVSCLVAYGTL</sequence>
<evidence type="ECO:0000256" key="1">
    <source>
        <dbReference type="SAM" id="MobiDB-lite"/>
    </source>
</evidence>
<keyword evidence="2" id="KW-1185">Reference proteome</keyword>
<name>A0A9J2PTX8_ASCLU</name>
<organism evidence="2 3">
    <name type="scientific">Ascaris lumbricoides</name>
    <name type="common">Giant roundworm</name>
    <dbReference type="NCBI Taxonomy" id="6252"/>
    <lineage>
        <taxon>Eukaryota</taxon>
        <taxon>Metazoa</taxon>
        <taxon>Ecdysozoa</taxon>
        <taxon>Nematoda</taxon>
        <taxon>Chromadorea</taxon>
        <taxon>Rhabditida</taxon>
        <taxon>Spirurina</taxon>
        <taxon>Ascaridomorpha</taxon>
        <taxon>Ascaridoidea</taxon>
        <taxon>Ascarididae</taxon>
        <taxon>Ascaris</taxon>
    </lineage>
</organism>
<dbReference type="WBParaSite" id="ALUE_0001289801-mRNA-1">
    <property type="protein sequence ID" value="ALUE_0001289801-mRNA-1"/>
    <property type="gene ID" value="ALUE_0001289801"/>
</dbReference>
<dbReference type="Proteomes" id="UP000036681">
    <property type="component" value="Unplaced"/>
</dbReference>
<reference evidence="3" key="1">
    <citation type="submission" date="2023-03" db="UniProtKB">
        <authorList>
            <consortium name="WormBaseParasite"/>
        </authorList>
    </citation>
    <scope>IDENTIFICATION</scope>
</reference>
<evidence type="ECO:0000313" key="3">
    <source>
        <dbReference type="WBParaSite" id="ALUE_0001289801-mRNA-1"/>
    </source>
</evidence>
<accession>A0A9J2PTX8</accession>
<feature type="region of interest" description="Disordered" evidence="1">
    <location>
        <begin position="1"/>
        <end position="21"/>
    </location>
</feature>
<evidence type="ECO:0000313" key="2">
    <source>
        <dbReference type="Proteomes" id="UP000036681"/>
    </source>
</evidence>
<proteinExistence type="predicted"/>
<protein>
    <submittedName>
        <fullName evidence="3">Uncharacterized protein</fullName>
    </submittedName>
</protein>
<dbReference type="AlphaFoldDB" id="A0A9J2PTX8"/>